<dbReference type="PROSITE" id="PS40000">
    <property type="entry name" value="DM_1"/>
    <property type="match status" value="1"/>
</dbReference>
<keyword evidence="8" id="KW-1185">Reference proteome</keyword>
<dbReference type="PROSITE" id="PS50809">
    <property type="entry name" value="DM_2"/>
    <property type="match status" value="1"/>
</dbReference>
<dbReference type="SUPFAM" id="SSF82927">
    <property type="entry name" value="Cysteine-rich DNA binding domain, (DM domain)"/>
    <property type="match status" value="1"/>
</dbReference>
<keyword evidence="4 5" id="KW-0539">Nucleus</keyword>
<evidence type="ECO:0000256" key="4">
    <source>
        <dbReference type="ARBA" id="ARBA00023242"/>
    </source>
</evidence>
<dbReference type="InterPro" id="IPR036407">
    <property type="entry name" value="DM_DNA-bd_sf"/>
</dbReference>
<reference evidence="9" key="2">
    <citation type="submission" date="2020-10" db="UniProtKB">
        <authorList>
            <consortium name="WormBaseParasite"/>
        </authorList>
    </citation>
    <scope>IDENTIFICATION</scope>
</reference>
<proteinExistence type="predicted"/>
<protein>
    <submittedName>
        <fullName evidence="9">DM domain-containing protein</fullName>
    </submittedName>
</protein>
<dbReference type="GO" id="GO:0000978">
    <property type="term" value="F:RNA polymerase II cis-regulatory region sequence-specific DNA binding"/>
    <property type="evidence" value="ECO:0007669"/>
    <property type="project" value="TreeGrafter"/>
</dbReference>
<dbReference type="WBParaSite" id="Pan_g10851.t1">
    <property type="protein sequence ID" value="Pan_g10851.t1"/>
    <property type="gene ID" value="Pan_g10851"/>
</dbReference>
<evidence type="ECO:0000259" key="7">
    <source>
        <dbReference type="PROSITE" id="PS50809"/>
    </source>
</evidence>
<evidence type="ECO:0000256" key="3">
    <source>
        <dbReference type="ARBA" id="ARBA00023125"/>
    </source>
</evidence>
<keyword evidence="2 5" id="KW-0862">Zinc</keyword>
<feature type="domain" description="DM" evidence="7">
    <location>
        <begin position="11"/>
        <end position="58"/>
    </location>
</feature>
<evidence type="ECO:0000256" key="5">
    <source>
        <dbReference type="PROSITE-ProRule" id="PRU00070"/>
    </source>
</evidence>
<dbReference type="SMART" id="SM00301">
    <property type="entry name" value="DM"/>
    <property type="match status" value="1"/>
</dbReference>
<organism evidence="8 9">
    <name type="scientific">Panagrellus redivivus</name>
    <name type="common">Microworm</name>
    <dbReference type="NCBI Taxonomy" id="6233"/>
    <lineage>
        <taxon>Eukaryota</taxon>
        <taxon>Metazoa</taxon>
        <taxon>Ecdysozoa</taxon>
        <taxon>Nematoda</taxon>
        <taxon>Chromadorea</taxon>
        <taxon>Rhabditida</taxon>
        <taxon>Tylenchina</taxon>
        <taxon>Panagrolaimomorpha</taxon>
        <taxon>Panagrolaimoidea</taxon>
        <taxon>Panagrolaimidae</taxon>
        <taxon>Panagrellus</taxon>
    </lineage>
</organism>
<dbReference type="InterPro" id="IPR001275">
    <property type="entry name" value="DM_DNA-bd"/>
</dbReference>
<dbReference type="GO" id="GO:0046872">
    <property type="term" value="F:metal ion binding"/>
    <property type="evidence" value="ECO:0007669"/>
    <property type="project" value="UniProtKB-KW"/>
</dbReference>
<dbReference type="Gene3D" id="4.10.1040.10">
    <property type="entry name" value="DM DNA-binding domain"/>
    <property type="match status" value="1"/>
</dbReference>
<dbReference type="GO" id="GO:0005634">
    <property type="term" value="C:nucleus"/>
    <property type="evidence" value="ECO:0007669"/>
    <property type="project" value="UniProtKB-SubCell"/>
</dbReference>
<sequence length="320" mass="33909">MKAVSERVPNCQKCGQHGRKSRLKGHKRVCPFKDCNCAKCQVVTERQKLMADQIKIRRRQRKDTLMNLTREKITATLNAAAAVAAAGPLPYLNNLSMIYNQLNPVTSTVPSVIPTSSTSPNLGMSAPTAFTLPPQPVTSLPATTTNYLQNPSEAFLKAVAMSSASTEPICTSPMQLNNFPLFLNTSQSAALAALTSSPPALPISTKTEKQTEIIEDNQSPSPSGSSPPSLETFCGLNGLTTKNPTPPVITSLPHGLPTQEQLLAFLANVQFPGVFPGMTQTSTPSTSESLADSIAKAVASSMATDNAVTTTTSFVDVCSV</sequence>
<dbReference type="AlphaFoldDB" id="A0A7E4UPD2"/>
<dbReference type="Proteomes" id="UP000492821">
    <property type="component" value="Unassembled WGS sequence"/>
</dbReference>
<feature type="DNA-binding region" description="DM" evidence="5">
    <location>
        <begin position="11"/>
        <end position="58"/>
    </location>
</feature>
<keyword evidence="1 5" id="KW-0479">Metal-binding</keyword>
<feature type="compositionally biased region" description="Low complexity" evidence="6">
    <location>
        <begin position="219"/>
        <end position="229"/>
    </location>
</feature>
<dbReference type="GO" id="GO:0000981">
    <property type="term" value="F:DNA-binding transcription factor activity, RNA polymerase II-specific"/>
    <property type="evidence" value="ECO:0007669"/>
    <property type="project" value="TreeGrafter"/>
</dbReference>
<keyword evidence="3 5" id="KW-0238">DNA-binding</keyword>
<evidence type="ECO:0000256" key="6">
    <source>
        <dbReference type="SAM" id="MobiDB-lite"/>
    </source>
</evidence>
<dbReference type="FunFam" id="4.10.1040.10:FF:000001">
    <property type="entry name" value="doublesex- and mab-3-related transcription factor 1"/>
    <property type="match status" value="1"/>
</dbReference>
<dbReference type="GO" id="GO:0007548">
    <property type="term" value="P:sex differentiation"/>
    <property type="evidence" value="ECO:0007669"/>
    <property type="project" value="TreeGrafter"/>
</dbReference>
<comment type="subcellular location">
    <subcellularLocation>
        <location evidence="5">Nucleus</location>
    </subcellularLocation>
</comment>
<evidence type="ECO:0000313" key="8">
    <source>
        <dbReference type="Proteomes" id="UP000492821"/>
    </source>
</evidence>
<evidence type="ECO:0000256" key="1">
    <source>
        <dbReference type="ARBA" id="ARBA00022723"/>
    </source>
</evidence>
<reference evidence="8" key="1">
    <citation type="journal article" date="2013" name="Genetics">
        <title>The draft genome and transcriptome of Panagrellus redivivus are shaped by the harsh demands of a free-living lifestyle.</title>
        <authorList>
            <person name="Srinivasan J."/>
            <person name="Dillman A.R."/>
            <person name="Macchietto M.G."/>
            <person name="Heikkinen L."/>
            <person name="Lakso M."/>
            <person name="Fracchia K.M."/>
            <person name="Antoshechkin I."/>
            <person name="Mortazavi A."/>
            <person name="Wong G."/>
            <person name="Sternberg P.W."/>
        </authorList>
    </citation>
    <scope>NUCLEOTIDE SEQUENCE [LARGE SCALE GENOMIC DNA]</scope>
    <source>
        <strain evidence="8">MT8872</strain>
    </source>
</reference>
<evidence type="ECO:0000256" key="2">
    <source>
        <dbReference type="ARBA" id="ARBA00022833"/>
    </source>
</evidence>
<name>A0A7E4UPD2_PANRE</name>
<dbReference type="PANTHER" id="PTHR12322">
    <property type="entry name" value="DOUBLESEX AND MAB-3 RELATED TRANSCRIPTION FACTOR DMRT"/>
    <property type="match status" value="1"/>
</dbReference>
<feature type="region of interest" description="Disordered" evidence="6">
    <location>
        <begin position="198"/>
        <end position="231"/>
    </location>
</feature>
<dbReference type="InterPro" id="IPR026607">
    <property type="entry name" value="DMRT"/>
</dbReference>
<dbReference type="PANTHER" id="PTHR12322:SF110">
    <property type="entry name" value="DOUBLESEX- AND MAB-3-RELATED TRANSCRIPTION FACTOR DMD-10"/>
    <property type="match status" value="1"/>
</dbReference>
<accession>A0A7E4UPD2</accession>
<dbReference type="Pfam" id="PF00751">
    <property type="entry name" value="DM"/>
    <property type="match status" value="1"/>
</dbReference>
<evidence type="ECO:0000313" key="9">
    <source>
        <dbReference type="WBParaSite" id="Pan_g10851.t1"/>
    </source>
</evidence>